<keyword evidence="2" id="KW-1185">Reference proteome</keyword>
<dbReference type="STRING" id="1210090.GCA_001613185_00375"/>
<accession>A0A366DUR1</accession>
<name>A0A366DUR1_9NOCA</name>
<proteinExistence type="predicted"/>
<dbReference type="GO" id="GO:0009306">
    <property type="term" value="P:protein secretion"/>
    <property type="evidence" value="ECO:0007669"/>
    <property type="project" value="InterPro"/>
</dbReference>
<dbReference type="InterPro" id="IPR022536">
    <property type="entry name" value="EspC"/>
</dbReference>
<dbReference type="Proteomes" id="UP000252586">
    <property type="component" value="Unassembled WGS sequence"/>
</dbReference>
<organism evidence="1 2">
    <name type="scientific">Nocardia puris</name>
    <dbReference type="NCBI Taxonomy" id="208602"/>
    <lineage>
        <taxon>Bacteria</taxon>
        <taxon>Bacillati</taxon>
        <taxon>Actinomycetota</taxon>
        <taxon>Actinomycetes</taxon>
        <taxon>Mycobacteriales</taxon>
        <taxon>Nocardiaceae</taxon>
        <taxon>Nocardia</taxon>
    </lineage>
</organism>
<evidence type="ECO:0000313" key="2">
    <source>
        <dbReference type="Proteomes" id="UP000252586"/>
    </source>
</evidence>
<gene>
    <name evidence="1" type="ORF">DFR74_102249</name>
</gene>
<dbReference type="EMBL" id="QNRE01000002">
    <property type="protein sequence ID" value="RBO93830.1"/>
    <property type="molecule type" value="Genomic_DNA"/>
</dbReference>
<reference evidence="1 2" key="1">
    <citation type="submission" date="2018-06" db="EMBL/GenBank/DDBJ databases">
        <title>Genomic Encyclopedia of Type Strains, Phase IV (KMG-IV): sequencing the most valuable type-strain genomes for metagenomic binning, comparative biology and taxonomic classification.</title>
        <authorList>
            <person name="Goeker M."/>
        </authorList>
    </citation>
    <scope>NUCLEOTIDE SEQUENCE [LARGE SCALE GENOMIC DNA]</scope>
    <source>
        <strain evidence="1 2">DSM 44599</strain>
    </source>
</reference>
<evidence type="ECO:0000313" key="1">
    <source>
        <dbReference type="EMBL" id="RBO93830.1"/>
    </source>
</evidence>
<sequence length="110" mass="11808">MAMAEVNVDPERAREHAKRVETISEGLAQALEAAAYLAQADDGYGLLVRPYAQSILNPKHEDIVAGLRHYSAAVAALPQKLRQAADVFEEQDAARKGALDKQRAQIGGAA</sequence>
<protein>
    <submittedName>
        <fullName evidence="1">Excreted virulence factor EspC (Type VII ESX diderm)</fullName>
    </submittedName>
</protein>
<dbReference type="OrthoDB" id="4551840at2"/>
<comment type="caution">
    <text evidence="1">The sequence shown here is derived from an EMBL/GenBank/DDBJ whole genome shotgun (WGS) entry which is preliminary data.</text>
</comment>
<dbReference type="Pfam" id="PF10824">
    <property type="entry name" value="T7SS_ESX_EspC"/>
    <property type="match status" value="1"/>
</dbReference>
<dbReference type="AlphaFoldDB" id="A0A366DUR1"/>